<protein>
    <recommendedName>
        <fullName evidence="2">Rhamnogalacturonase A/B/Epimerase-like pectate lyase domain-containing protein</fullName>
    </recommendedName>
</protein>
<feature type="chain" id="PRO_5004200254" description="Rhamnogalacturonase A/B/Epimerase-like pectate lyase domain-containing protein" evidence="1">
    <location>
        <begin position="35"/>
        <end position="564"/>
    </location>
</feature>
<evidence type="ECO:0000313" key="3">
    <source>
        <dbReference type="EMBL" id="ABD79959.1"/>
    </source>
</evidence>
<dbReference type="OrthoDB" id="188639at2"/>
<dbReference type="eggNOG" id="COG5434">
    <property type="taxonomic scope" value="Bacteria"/>
</dbReference>
<proteinExistence type="predicted"/>
<dbReference type="GeneID" id="98612382"/>
<dbReference type="HOGENOM" id="CLU_482873_0_0_6"/>
<dbReference type="InterPro" id="IPR012334">
    <property type="entry name" value="Pectin_lyas_fold"/>
</dbReference>
<gene>
    <name evidence="3" type="ordered locus">Sde_0697</name>
</gene>
<keyword evidence="1" id="KW-0732">Signal</keyword>
<evidence type="ECO:0000259" key="2">
    <source>
        <dbReference type="Pfam" id="PF12708"/>
    </source>
</evidence>
<dbReference type="InterPro" id="IPR024535">
    <property type="entry name" value="RHGA/B-epi-like_pectate_lyase"/>
</dbReference>
<dbReference type="Proteomes" id="UP000001947">
    <property type="component" value="Chromosome"/>
</dbReference>
<accession>Q21MX0</accession>
<organism evidence="3 4">
    <name type="scientific">Saccharophagus degradans (strain 2-40 / ATCC 43961 / DSM 17024)</name>
    <dbReference type="NCBI Taxonomy" id="203122"/>
    <lineage>
        <taxon>Bacteria</taxon>
        <taxon>Pseudomonadati</taxon>
        <taxon>Pseudomonadota</taxon>
        <taxon>Gammaproteobacteria</taxon>
        <taxon>Cellvibrionales</taxon>
        <taxon>Cellvibrionaceae</taxon>
        <taxon>Saccharophagus</taxon>
    </lineage>
</organism>
<evidence type="ECO:0000313" key="4">
    <source>
        <dbReference type="Proteomes" id="UP000001947"/>
    </source>
</evidence>
<dbReference type="Pfam" id="PF12708">
    <property type="entry name" value="Pect-lyase_RHGA_epim"/>
    <property type="match status" value="1"/>
</dbReference>
<dbReference type="KEGG" id="sde:Sde_0697"/>
<name>Q21MX0_SACD2</name>
<dbReference type="STRING" id="203122.Sde_0697"/>
<dbReference type="InterPro" id="IPR011050">
    <property type="entry name" value="Pectin_lyase_fold/virulence"/>
</dbReference>
<feature type="domain" description="Rhamnogalacturonase A/B/Epimerase-like pectate lyase" evidence="2">
    <location>
        <begin position="69"/>
        <end position="135"/>
    </location>
</feature>
<evidence type="ECO:0000256" key="1">
    <source>
        <dbReference type="SAM" id="SignalP"/>
    </source>
</evidence>
<dbReference type="RefSeq" id="WP_011467180.1">
    <property type="nucleotide sequence ID" value="NC_007912.1"/>
</dbReference>
<sequence length="564" mass="62008">MRMFKRIKSVPSRGYPLKASVFTAVFLLSMCICATESIDNINQKVPNFSYAGYKNGGHALRIPVKHRLNVVDFGAVANDGKDDTLAFRKTLAKANSLQGSVHISVPAGRFIISDILYIQRSNIVLQGAGTAGTTLYMPRPLSFAPNPEALAELRTYLVTLNKRQREPHNLIDLPYSQYSWSGGYIWVGVAGDRIKPYLDELDTPINPIAKPTAGKQGESVMVVDNPSALSAGQVVTINWYNKAGENSALLASLYPGLSRDHIGENHRKFPNRPLVTQYSKVAKVEGNRVTLADVLLHDIEPHTDISITPFLTNVGIEELTIAFPDSPFVAHHIEQGFNGIYLTGLFDGWVKNITVINSDSAVLTEKIANVTIKGVTTTGTHKAHYSVAMSNTHNVLVDGLKVFNPVEHPISFNTGATKSVYTHSEIYSRPILDQHSGANHQNLFDNLQMYIELNEQELASNSYALFKTGGAKYWWPAHGAGSSFWNIQITFENGVSNISNTPIKLYGVKDGPGANLVGVKANMPVKIEYLPQPAILDAERDLTSVPSLYLYQLQQRLAESESSK</sequence>
<dbReference type="Gene3D" id="2.160.20.10">
    <property type="entry name" value="Single-stranded right-handed beta-helix, Pectin lyase-like"/>
    <property type="match status" value="1"/>
</dbReference>
<dbReference type="AlphaFoldDB" id="Q21MX0"/>
<feature type="signal peptide" evidence="1">
    <location>
        <begin position="1"/>
        <end position="34"/>
    </location>
</feature>
<dbReference type="EMBL" id="CP000282">
    <property type="protein sequence ID" value="ABD79959.1"/>
    <property type="molecule type" value="Genomic_DNA"/>
</dbReference>
<reference evidence="3 4" key="1">
    <citation type="journal article" date="2008" name="PLoS Genet.">
        <title>Complete genome sequence of the complex carbohydrate-degrading marine bacterium, Saccharophagus degradans strain 2-40 T.</title>
        <authorList>
            <person name="Weiner R.M."/>
            <person name="Taylor L.E.II."/>
            <person name="Henrissat B."/>
            <person name="Hauser L."/>
            <person name="Land M."/>
            <person name="Coutinho P.M."/>
            <person name="Rancurel C."/>
            <person name="Saunders E.H."/>
            <person name="Longmire A.G."/>
            <person name="Zhang H."/>
            <person name="Bayer E.A."/>
            <person name="Gilbert H.J."/>
            <person name="Larimer F."/>
            <person name="Zhulin I.B."/>
            <person name="Ekborg N.A."/>
            <person name="Lamed R."/>
            <person name="Richardson P.M."/>
            <person name="Borovok I."/>
            <person name="Hutcheson S."/>
        </authorList>
    </citation>
    <scope>NUCLEOTIDE SEQUENCE [LARGE SCALE GENOMIC DNA]</scope>
    <source>
        <strain evidence="4">2-40 / ATCC 43961 / DSM 17024</strain>
    </source>
</reference>
<dbReference type="SUPFAM" id="SSF51126">
    <property type="entry name" value="Pectin lyase-like"/>
    <property type="match status" value="1"/>
</dbReference>
<keyword evidence="4" id="KW-1185">Reference proteome</keyword>